<evidence type="ECO:0000259" key="10">
    <source>
        <dbReference type="PROSITE" id="PS51758"/>
    </source>
</evidence>
<evidence type="ECO:0000256" key="4">
    <source>
        <dbReference type="ARBA" id="ARBA00022989"/>
    </source>
</evidence>
<reference evidence="11 12" key="1">
    <citation type="submission" date="2020-06" db="EMBL/GenBank/DDBJ databases">
        <authorList>
            <consortium name="Wellcome Sanger Institute Data Sharing"/>
        </authorList>
    </citation>
    <scope>NUCLEOTIDE SEQUENCE [LARGE SCALE GENOMIC DNA]</scope>
</reference>
<dbReference type="Proteomes" id="UP000694580">
    <property type="component" value="Chromosome 2"/>
</dbReference>
<organism evidence="11 12">
    <name type="scientific">Denticeps clupeoides</name>
    <name type="common">denticle herring</name>
    <dbReference type="NCBI Taxonomy" id="299321"/>
    <lineage>
        <taxon>Eukaryota</taxon>
        <taxon>Metazoa</taxon>
        <taxon>Chordata</taxon>
        <taxon>Craniata</taxon>
        <taxon>Vertebrata</taxon>
        <taxon>Euteleostomi</taxon>
        <taxon>Actinopterygii</taxon>
        <taxon>Neopterygii</taxon>
        <taxon>Teleostei</taxon>
        <taxon>Clupei</taxon>
        <taxon>Clupeiformes</taxon>
        <taxon>Denticipitoidei</taxon>
        <taxon>Denticipitidae</taxon>
        <taxon>Denticeps</taxon>
    </lineage>
</organism>
<dbReference type="PROSITE" id="PS51758">
    <property type="entry name" value="LETM1_RBD"/>
    <property type="match status" value="1"/>
</dbReference>
<dbReference type="PANTHER" id="PTHR14009:SF13">
    <property type="entry name" value="LETM1 DOMAIN-CONTAINING PROTEIN 1"/>
    <property type="match status" value="1"/>
</dbReference>
<comment type="subcellular location">
    <subcellularLocation>
        <location evidence="1">Mitochondrion inner membrane</location>
        <topology evidence="1">Single-pass membrane protein</topology>
    </subcellularLocation>
</comment>
<evidence type="ECO:0000256" key="9">
    <source>
        <dbReference type="SAM" id="SignalP"/>
    </source>
</evidence>
<keyword evidence="5 7" id="KW-0496">Mitochondrion</keyword>
<dbReference type="InterPro" id="IPR033122">
    <property type="entry name" value="LETM1-like_RBD"/>
</dbReference>
<dbReference type="GO" id="GO:0005743">
    <property type="term" value="C:mitochondrial inner membrane"/>
    <property type="evidence" value="ECO:0007669"/>
    <property type="project" value="UniProtKB-SubCell"/>
</dbReference>
<dbReference type="Ensembl" id="ENSDCDT00010001820.1">
    <property type="protein sequence ID" value="ENSDCDP00010001749.1"/>
    <property type="gene ID" value="ENSDCDG00010000897.1"/>
</dbReference>
<reference evidence="11" key="2">
    <citation type="submission" date="2025-08" db="UniProtKB">
        <authorList>
            <consortium name="Ensembl"/>
        </authorList>
    </citation>
    <scope>IDENTIFICATION</scope>
</reference>
<sequence length="346" mass="40633">MAVLCRTTVLVYCARVSSVLSSSRCCVPVEVTRPSPLGPYYYSTSPPQLSPLQNVKDKYERFLQHRFPHFYIYYNTFTKGLRQLLEDFRETRRIKRRMSVQNLQFRDLPYREMEKVLMFHKDMAKAVLLLLISLPPFAICLVFTLMYLFPRQLLFHHFWTTQQQTEFKKLYHQHRTQKHQEIIRGIARTVPHIQEWTARCRLLALCNRVQNGVHPSVSDLHALLDHFSGPPLAISAMEARHMRSLCSQIFLTPWLPAVLLRLRLRWKAEELLYLDRALQNLGLFQLSNAEIQQACYFRGINPSSLSSSQCKDWLHQWLQLSSKVKESETSLLLHCMALLSVNYPNP</sequence>
<keyword evidence="2 8" id="KW-0812">Transmembrane</keyword>
<dbReference type="AlphaFoldDB" id="A0AAY3ZZ17"/>
<reference evidence="11" key="3">
    <citation type="submission" date="2025-09" db="UniProtKB">
        <authorList>
            <consortium name="Ensembl"/>
        </authorList>
    </citation>
    <scope>IDENTIFICATION</scope>
</reference>
<evidence type="ECO:0000256" key="1">
    <source>
        <dbReference type="ARBA" id="ARBA00004434"/>
    </source>
</evidence>
<feature type="domain" description="Letm1 RBD" evidence="10">
    <location>
        <begin position="172"/>
        <end position="346"/>
    </location>
</feature>
<keyword evidence="6 8" id="KW-0472">Membrane</keyword>
<keyword evidence="9" id="KW-0732">Signal</keyword>
<keyword evidence="3" id="KW-0999">Mitochondrion inner membrane</keyword>
<protein>
    <recommendedName>
        <fullName evidence="10">Letm1 RBD domain-containing protein</fullName>
    </recommendedName>
</protein>
<keyword evidence="12" id="KW-1185">Reference proteome</keyword>
<evidence type="ECO:0000256" key="3">
    <source>
        <dbReference type="ARBA" id="ARBA00022792"/>
    </source>
</evidence>
<dbReference type="GO" id="GO:0043022">
    <property type="term" value="F:ribosome binding"/>
    <property type="evidence" value="ECO:0007669"/>
    <property type="project" value="InterPro"/>
</dbReference>
<evidence type="ECO:0000256" key="2">
    <source>
        <dbReference type="ARBA" id="ARBA00022692"/>
    </source>
</evidence>
<evidence type="ECO:0000256" key="6">
    <source>
        <dbReference type="ARBA" id="ARBA00023136"/>
    </source>
</evidence>
<evidence type="ECO:0000256" key="8">
    <source>
        <dbReference type="SAM" id="Phobius"/>
    </source>
</evidence>
<evidence type="ECO:0000313" key="12">
    <source>
        <dbReference type="Proteomes" id="UP000694580"/>
    </source>
</evidence>
<dbReference type="Pfam" id="PF07766">
    <property type="entry name" value="LETM1_RBD"/>
    <property type="match status" value="1"/>
</dbReference>
<accession>A0AAY3ZZ17</accession>
<feature type="signal peptide" evidence="9">
    <location>
        <begin position="1"/>
        <end position="21"/>
    </location>
</feature>
<feature type="chain" id="PRO_5044298182" description="Letm1 RBD domain-containing protein" evidence="9">
    <location>
        <begin position="22"/>
        <end position="346"/>
    </location>
</feature>
<dbReference type="PANTHER" id="PTHR14009">
    <property type="entry name" value="LEUCINE ZIPPER-EF-HAND CONTAINING TRANSMEMBRANE PROTEIN"/>
    <property type="match status" value="1"/>
</dbReference>
<dbReference type="GeneTree" id="ENSGT00950000183167"/>
<evidence type="ECO:0000256" key="5">
    <source>
        <dbReference type="ARBA" id="ARBA00023128"/>
    </source>
</evidence>
<evidence type="ECO:0000313" key="11">
    <source>
        <dbReference type="Ensembl" id="ENSDCDP00010001749.1"/>
    </source>
</evidence>
<dbReference type="GO" id="GO:0030003">
    <property type="term" value="P:intracellular monoatomic cation homeostasis"/>
    <property type="evidence" value="ECO:0007669"/>
    <property type="project" value="TreeGrafter"/>
</dbReference>
<keyword evidence="4 8" id="KW-1133">Transmembrane helix</keyword>
<name>A0AAY3ZZ17_9TELE</name>
<proteinExistence type="predicted"/>
<feature type="transmembrane region" description="Helical" evidence="8">
    <location>
        <begin position="127"/>
        <end position="149"/>
    </location>
</feature>
<evidence type="ECO:0000256" key="7">
    <source>
        <dbReference type="PROSITE-ProRule" id="PRU01094"/>
    </source>
</evidence>
<gene>
    <name evidence="11" type="primary">LETMD1</name>
</gene>
<dbReference type="InterPro" id="IPR044202">
    <property type="entry name" value="LETM1/MDM38-like"/>
</dbReference>